<dbReference type="AlphaFoldDB" id="A0A8J4YAM8"/>
<proteinExistence type="predicted"/>
<evidence type="ECO:0000313" key="2">
    <source>
        <dbReference type="EMBL" id="KAG0719364.1"/>
    </source>
</evidence>
<dbReference type="EMBL" id="JACEEZ010014620">
    <property type="protein sequence ID" value="KAG0719364.1"/>
    <property type="molecule type" value="Genomic_DNA"/>
</dbReference>
<keyword evidence="3" id="KW-1185">Reference proteome</keyword>
<dbReference type="Proteomes" id="UP000770661">
    <property type="component" value="Unassembled WGS sequence"/>
</dbReference>
<gene>
    <name evidence="2" type="ORF">GWK47_050620</name>
</gene>
<feature type="region of interest" description="Disordered" evidence="1">
    <location>
        <begin position="161"/>
        <end position="182"/>
    </location>
</feature>
<name>A0A8J4YAM8_CHIOP</name>
<sequence length="182" mass="20422">MVRIDGSILRSRPRLGFANAILHYHDEVLRNACFTLEAAHFRYLTKIDWPVLFDSRPPCLRQTTLVRPILYDEEPRNPPKRINHPIITSSAATLPLPRHKNSLRPLLSSWISRPTSFPPTLGLTGIESYVEACANRGLSVVNDTAERGFAHPVLQDLRLPKTGTAPVPSSKFWRPIASQPGT</sequence>
<organism evidence="2 3">
    <name type="scientific">Chionoecetes opilio</name>
    <name type="common">Atlantic snow crab</name>
    <name type="synonym">Cancer opilio</name>
    <dbReference type="NCBI Taxonomy" id="41210"/>
    <lineage>
        <taxon>Eukaryota</taxon>
        <taxon>Metazoa</taxon>
        <taxon>Ecdysozoa</taxon>
        <taxon>Arthropoda</taxon>
        <taxon>Crustacea</taxon>
        <taxon>Multicrustacea</taxon>
        <taxon>Malacostraca</taxon>
        <taxon>Eumalacostraca</taxon>
        <taxon>Eucarida</taxon>
        <taxon>Decapoda</taxon>
        <taxon>Pleocyemata</taxon>
        <taxon>Brachyura</taxon>
        <taxon>Eubrachyura</taxon>
        <taxon>Majoidea</taxon>
        <taxon>Majidae</taxon>
        <taxon>Chionoecetes</taxon>
    </lineage>
</organism>
<protein>
    <submittedName>
        <fullName evidence="2">Uncharacterized protein</fullName>
    </submittedName>
</protein>
<evidence type="ECO:0000256" key="1">
    <source>
        <dbReference type="SAM" id="MobiDB-lite"/>
    </source>
</evidence>
<evidence type="ECO:0000313" key="3">
    <source>
        <dbReference type="Proteomes" id="UP000770661"/>
    </source>
</evidence>
<reference evidence="2" key="1">
    <citation type="submission" date="2020-07" db="EMBL/GenBank/DDBJ databases">
        <title>The High-quality genome of the commercially important snow crab, Chionoecetes opilio.</title>
        <authorList>
            <person name="Jeong J.-H."/>
            <person name="Ryu S."/>
        </authorList>
    </citation>
    <scope>NUCLEOTIDE SEQUENCE</scope>
    <source>
        <strain evidence="2">MADBK_172401_WGS</strain>
        <tissue evidence="2">Digestive gland</tissue>
    </source>
</reference>
<comment type="caution">
    <text evidence="2">The sequence shown here is derived from an EMBL/GenBank/DDBJ whole genome shotgun (WGS) entry which is preliminary data.</text>
</comment>
<accession>A0A8J4YAM8</accession>